<dbReference type="SUPFAM" id="SSF55424">
    <property type="entry name" value="FAD/NAD-linked reductases, dimerisation (C-terminal) domain"/>
    <property type="match status" value="1"/>
</dbReference>
<evidence type="ECO:0000256" key="1">
    <source>
        <dbReference type="ARBA" id="ARBA00001974"/>
    </source>
</evidence>
<dbReference type="InterPro" id="IPR023753">
    <property type="entry name" value="FAD/NAD-binding_dom"/>
</dbReference>
<name>A0A7C5U4C0_9BACT</name>
<keyword evidence="4" id="KW-0274">FAD</keyword>
<reference evidence="9" key="1">
    <citation type="journal article" date="2020" name="mSystems">
        <title>Genome- and Community-Level Interaction Insights into Carbon Utilization and Element Cycling Functions of Hydrothermarchaeota in Hydrothermal Sediment.</title>
        <authorList>
            <person name="Zhou Z."/>
            <person name="Liu Y."/>
            <person name="Xu W."/>
            <person name="Pan J."/>
            <person name="Luo Z.H."/>
            <person name="Li M."/>
        </authorList>
    </citation>
    <scope>NUCLEOTIDE SEQUENCE [LARGE SCALE GENOMIC DNA]</scope>
    <source>
        <strain evidence="9">SpSt-1088</strain>
    </source>
</reference>
<dbReference type="PRINTS" id="PR00411">
    <property type="entry name" value="PNDRDTASEI"/>
</dbReference>
<dbReference type="Gene3D" id="3.50.50.60">
    <property type="entry name" value="FAD/NAD(P)-binding domain"/>
    <property type="match status" value="2"/>
</dbReference>
<dbReference type="PANTHER" id="PTHR43429:SF1">
    <property type="entry name" value="NAD(P)H SULFUR OXIDOREDUCTASE (COA-DEPENDENT)"/>
    <property type="match status" value="1"/>
</dbReference>
<gene>
    <name evidence="9" type="ORF">ENM46_02110</name>
</gene>
<protein>
    <submittedName>
        <fullName evidence="9">NADH oxidase</fullName>
    </submittedName>
</protein>
<dbReference type="InterPro" id="IPR036188">
    <property type="entry name" value="FAD/NAD-bd_sf"/>
</dbReference>
<evidence type="ECO:0000259" key="8">
    <source>
        <dbReference type="Pfam" id="PF07992"/>
    </source>
</evidence>
<evidence type="ECO:0000256" key="2">
    <source>
        <dbReference type="ARBA" id="ARBA00009130"/>
    </source>
</evidence>
<dbReference type="AlphaFoldDB" id="A0A7C5U4C0"/>
<evidence type="ECO:0000256" key="4">
    <source>
        <dbReference type="ARBA" id="ARBA00022827"/>
    </source>
</evidence>
<organism evidence="9">
    <name type="scientific">Fervidobacterium nodosum</name>
    <dbReference type="NCBI Taxonomy" id="2424"/>
    <lineage>
        <taxon>Bacteria</taxon>
        <taxon>Thermotogati</taxon>
        <taxon>Thermotogota</taxon>
        <taxon>Thermotogae</taxon>
        <taxon>Thermotogales</taxon>
        <taxon>Fervidobacteriaceae</taxon>
        <taxon>Fervidobacterium</taxon>
    </lineage>
</organism>
<dbReference type="InterPro" id="IPR050260">
    <property type="entry name" value="FAD-bd_OxRdtase"/>
</dbReference>
<evidence type="ECO:0000256" key="6">
    <source>
        <dbReference type="ARBA" id="ARBA00023284"/>
    </source>
</evidence>
<dbReference type="InterPro" id="IPR016156">
    <property type="entry name" value="FAD/NAD-linked_Rdtase_dimer_sf"/>
</dbReference>
<comment type="similarity">
    <text evidence="2">Belongs to the class-III pyridine nucleotide-disulfide oxidoreductase family.</text>
</comment>
<dbReference type="PANTHER" id="PTHR43429">
    <property type="entry name" value="PYRIDINE NUCLEOTIDE-DISULFIDE OXIDOREDUCTASE DOMAIN-CONTAINING"/>
    <property type="match status" value="1"/>
</dbReference>
<feature type="domain" description="FAD/NAD(P)-binding" evidence="8">
    <location>
        <begin position="1"/>
        <end position="306"/>
    </location>
</feature>
<dbReference type="EMBL" id="DRXW01000140">
    <property type="protein sequence ID" value="HHR33725.1"/>
    <property type="molecule type" value="Genomic_DNA"/>
</dbReference>
<evidence type="ECO:0000313" key="9">
    <source>
        <dbReference type="EMBL" id="HHR33725.1"/>
    </source>
</evidence>
<dbReference type="GO" id="GO:0016491">
    <property type="term" value="F:oxidoreductase activity"/>
    <property type="evidence" value="ECO:0007669"/>
    <property type="project" value="UniProtKB-KW"/>
</dbReference>
<dbReference type="Gene3D" id="3.30.390.30">
    <property type="match status" value="1"/>
</dbReference>
<keyword evidence="6" id="KW-0676">Redox-active center</keyword>
<dbReference type="Pfam" id="PF07992">
    <property type="entry name" value="Pyr_redox_2"/>
    <property type="match status" value="1"/>
</dbReference>
<comment type="cofactor">
    <cofactor evidence="1">
        <name>FAD</name>
        <dbReference type="ChEBI" id="CHEBI:57692"/>
    </cofactor>
</comment>
<accession>A0A7C5U4C0</accession>
<dbReference type="PRINTS" id="PR00368">
    <property type="entry name" value="FADPNR"/>
</dbReference>
<dbReference type="Pfam" id="PF02852">
    <property type="entry name" value="Pyr_redox_dim"/>
    <property type="match status" value="1"/>
</dbReference>
<comment type="caution">
    <text evidence="9">The sequence shown here is derived from an EMBL/GenBank/DDBJ whole genome shotgun (WGS) entry which is preliminary data.</text>
</comment>
<keyword evidence="3" id="KW-0285">Flavoprotein</keyword>
<evidence type="ECO:0000256" key="3">
    <source>
        <dbReference type="ARBA" id="ARBA00022630"/>
    </source>
</evidence>
<dbReference type="InterPro" id="IPR004099">
    <property type="entry name" value="Pyr_nucl-diS_OxRdtase_dimer"/>
</dbReference>
<dbReference type="SUPFAM" id="SSF51905">
    <property type="entry name" value="FAD/NAD(P)-binding domain"/>
    <property type="match status" value="1"/>
</dbReference>
<proteinExistence type="inferred from homology"/>
<sequence>MKVVVIGCTHAGTAFITTAKKLYKDQVDITVFEQNDTVSFLSCGIALHIAGVVKDPFKLFYSSPEVLTNIGAKMNMRHEVVDVNLDEKYVIAKNLTNRELVKESFDKLIITSGSWPIIPNIPGLDLEGIKLSKNFYHAKDIVSFSKEAKKVTIVGAGYIGVELAEAFRHNGKDVTLIDISDRILSRYLDLEFTDVLERELSANGIKVVLNEKVVAFEGEDGKVKKVKTDKNTYDTDMVILAVGFRPNTDLYRGKLETLPNGAILVDKYLHTSNPDVFAAGDSAAVWFNPSASYEYIPLATNAVRMGTIAAYNLFEDKIPYKGTQGTSGVKVFSYNVAATGLTESWAREKGIPVRSIFSIENNKPEFMPEYEAVFVKIVYRTDGGQIIGGQVMSKADITESANTLSLAIQNQMTITELAFSDFFFQPYFNKPWNFLNTVALKALQEM</sequence>
<keyword evidence="5" id="KW-0560">Oxidoreductase</keyword>
<evidence type="ECO:0000256" key="5">
    <source>
        <dbReference type="ARBA" id="ARBA00023002"/>
    </source>
</evidence>
<evidence type="ECO:0000259" key="7">
    <source>
        <dbReference type="Pfam" id="PF02852"/>
    </source>
</evidence>
<feature type="domain" description="Pyridine nucleotide-disulphide oxidoreductase dimerisation" evidence="7">
    <location>
        <begin position="327"/>
        <end position="429"/>
    </location>
</feature>